<dbReference type="NCBIfam" id="TIGR02899">
    <property type="entry name" value="spore_safA"/>
    <property type="match status" value="1"/>
</dbReference>
<feature type="chain" id="PRO_5047467524" evidence="1">
    <location>
        <begin position="24"/>
        <end position="209"/>
    </location>
</feature>
<dbReference type="RefSeq" id="WP_218283109.1">
    <property type="nucleotide sequence ID" value="NZ_CP078093.1"/>
</dbReference>
<dbReference type="Pfam" id="PF01476">
    <property type="entry name" value="LysM"/>
    <property type="match status" value="1"/>
</dbReference>
<keyword evidence="4" id="KW-1185">Reference proteome</keyword>
<evidence type="ECO:0000313" key="3">
    <source>
        <dbReference type="EMBL" id="QXM06413.1"/>
    </source>
</evidence>
<dbReference type="NCBIfam" id="TIGR02909">
    <property type="entry name" value="spore_YkwD"/>
    <property type="match status" value="1"/>
</dbReference>
<dbReference type="InterPro" id="IPR014248">
    <property type="entry name" value="Spore_coat_assembly_SafA"/>
</dbReference>
<dbReference type="Pfam" id="PF00188">
    <property type="entry name" value="CAP"/>
    <property type="match status" value="1"/>
</dbReference>
<organism evidence="3 4">
    <name type="scientific">Crassaminicella indica</name>
    <dbReference type="NCBI Taxonomy" id="2855394"/>
    <lineage>
        <taxon>Bacteria</taxon>
        <taxon>Bacillati</taxon>
        <taxon>Bacillota</taxon>
        <taxon>Clostridia</taxon>
        <taxon>Eubacteriales</taxon>
        <taxon>Clostridiaceae</taxon>
        <taxon>Crassaminicella</taxon>
    </lineage>
</organism>
<evidence type="ECO:0000259" key="2">
    <source>
        <dbReference type="PROSITE" id="PS51782"/>
    </source>
</evidence>
<dbReference type="PANTHER" id="PTHR31157">
    <property type="entry name" value="SCP DOMAIN-CONTAINING PROTEIN"/>
    <property type="match status" value="1"/>
</dbReference>
<dbReference type="InterPro" id="IPR014258">
    <property type="entry name" value="CAP_domain_YkwD-like"/>
</dbReference>
<dbReference type="PROSITE" id="PS51782">
    <property type="entry name" value="LYSM"/>
    <property type="match status" value="1"/>
</dbReference>
<keyword evidence="1" id="KW-0732">Signal</keyword>
<dbReference type="Proteomes" id="UP000886818">
    <property type="component" value="Chromosome"/>
</dbReference>
<reference evidence="3" key="1">
    <citation type="submission" date="2021-07" db="EMBL/GenBank/DDBJ databases">
        <title>Complete genome sequence of Crassaminicella sp. 143-21, isolated from a deep-sea hydrothermal vent.</title>
        <authorList>
            <person name="Li X."/>
        </authorList>
    </citation>
    <scope>NUCLEOTIDE SEQUENCE</scope>
    <source>
        <strain evidence="3">143-21</strain>
    </source>
</reference>
<dbReference type="InterPro" id="IPR018392">
    <property type="entry name" value="LysM"/>
</dbReference>
<name>A0ABX8RBI3_9CLOT</name>
<dbReference type="PANTHER" id="PTHR31157:SF1">
    <property type="entry name" value="SCP DOMAIN-CONTAINING PROTEIN"/>
    <property type="match status" value="1"/>
</dbReference>
<dbReference type="InterPro" id="IPR014044">
    <property type="entry name" value="CAP_dom"/>
</dbReference>
<accession>A0ABX8RBI3</accession>
<proteinExistence type="predicted"/>
<gene>
    <name evidence="3" type="primary">safA</name>
    <name evidence="3" type="ORF">KVH43_01160</name>
</gene>
<sequence>MKKFLTGMAIGLLLFTGAGSLNAQAVSKVHTVLPGDTLWKIAQRYEVGFSELIYENKQLKNPNIIYPGIKINIPDVEAERTFEKEVIRLVNAEREKMGLKPLKENWELSRIARYKSRDMKEQGYFSHTSPIYGTPFEMIKNFGLSYSYAGENIAKGQKTPKEVMMAWMNSPGHRKNILSPNYTEIGIGYAKDEKGTSYWTQMFIKSRNY</sequence>
<feature type="signal peptide" evidence="1">
    <location>
        <begin position="1"/>
        <end position="23"/>
    </location>
</feature>
<feature type="domain" description="LysM" evidence="2">
    <location>
        <begin position="28"/>
        <end position="73"/>
    </location>
</feature>
<dbReference type="SMART" id="SM00257">
    <property type="entry name" value="LysM"/>
    <property type="match status" value="1"/>
</dbReference>
<evidence type="ECO:0000256" key="1">
    <source>
        <dbReference type="SAM" id="SignalP"/>
    </source>
</evidence>
<evidence type="ECO:0000313" key="4">
    <source>
        <dbReference type="Proteomes" id="UP000886818"/>
    </source>
</evidence>
<dbReference type="CDD" id="cd05379">
    <property type="entry name" value="CAP_bacterial"/>
    <property type="match status" value="1"/>
</dbReference>
<dbReference type="EMBL" id="CP078093">
    <property type="protein sequence ID" value="QXM06413.1"/>
    <property type="molecule type" value="Genomic_DNA"/>
</dbReference>
<dbReference type="CDD" id="cd00118">
    <property type="entry name" value="LysM"/>
    <property type="match status" value="1"/>
</dbReference>
<protein>
    <submittedName>
        <fullName evidence="3">SafA/ExsA family spore coat assembly protein</fullName>
    </submittedName>
</protein>